<evidence type="ECO:0000313" key="2">
    <source>
        <dbReference type="EMBL" id="KAH7510613.1"/>
    </source>
</evidence>
<dbReference type="PROSITE" id="PS50206">
    <property type="entry name" value="RHODANESE_3"/>
    <property type="match status" value="1"/>
</dbReference>
<dbReference type="Proteomes" id="UP000813462">
    <property type="component" value="Unassembled WGS sequence"/>
</dbReference>
<accession>A0A978U840</accession>
<feature type="domain" description="Rhodanese" evidence="1">
    <location>
        <begin position="1"/>
        <end position="85"/>
    </location>
</feature>
<dbReference type="CDD" id="cd03419">
    <property type="entry name" value="GRX_GRXh_1_2_like"/>
    <property type="match status" value="1"/>
</dbReference>
<dbReference type="PANTHER" id="PTHR45694">
    <property type="entry name" value="GLUTAREDOXIN 2"/>
    <property type="match status" value="1"/>
</dbReference>
<dbReference type="PROSITE" id="PS00194">
    <property type="entry name" value="THIOREDOXIN_1"/>
    <property type="match status" value="1"/>
</dbReference>
<dbReference type="InterPro" id="IPR001763">
    <property type="entry name" value="Rhodanese-like_dom"/>
</dbReference>
<dbReference type="SUPFAM" id="SSF52833">
    <property type="entry name" value="Thioredoxin-like"/>
    <property type="match status" value="1"/>
</dbReference>
<gene>
    <name evidence="3" type="ORF">FEM48_Zijuj05G0072600</name>
    <name evidence="2" type="ORF">FEM48_ZijujUnG0107500</name>
</gene>
<evidence type="ECO:0000313" key="4">
    <source>
        <dbReference type="Proteomes" id="UP000813462"/>
    </source>
</evidence>
<dbReference type="PROSITE" id="PS51354">
    <property type="entry name" value="GLUTAREDOXIN_2"/>
    <property type="match status" value="1"/>
</dbReference>
<reference evidence="2" key="1">
    <citation type="journal article" date="2021" name="Front. Plant Sci.">
        <title>Chromosome-Scale Genome Assembly for Chinese Sour Jujube and Insights Into Its Genome Evolution and Domestication Signature.</title>
        <authorList>
            <person name="Shen L.-Y."/>
            <person name="Luo H."/>
            <person name="Wang X.-L."/>
            <person name="Wang X.-M."/>
            <person name="Qiu X.-J."/>
            <person name="Liu H."/>
            <person name="Zhou S.-S."/>
            <person name="Jia K.-H."/>
            <person name="Nie S."/>
            <person name="Bao Y.-T."/>
            <person name="Zhang R.-G."/>
            <person name="Yun Q.-Z."/>
            <person name="Chai Y.-H."/>
            <person name="Lu J.-Y."/>
            <person name="Li Y."/>
            <person name="Zhao S.-W."/>
            <person name="Mao J.-F."/>
            <person name="Jia S.-G."/>
            <person name="Mao Y.-M."/>
        </authorList>
    </citation>
    <scope>NUCLEOTIDE SEQUENCE</scope>
    <source>
        <strain evidence="2">AT0</strain>
        <tissue evidence="2">Leaf</tissue>
    </source>
</reference>
<evidence type="ECO:0000259" key="1">
    <source>
        <dbReference type="PROSITE" id="PS50206"/>
    </source>
</evidence>
<dbReference type="EMBL" id="JAEACU010000414">
    <property type="protein sequence ID" value="KAH7510613.1"/>
    <property type="molecule type" value="Genomic_DNA"/>
</dbReference>
<organism evidence="2 4">
    <name type="scientific">Ziziphus jujuba var. spinosa</name>
    <dbReference type="NCBI Taxonomy" id="714518"/>
    <lineage>
        <taxon>Eukaryota</taxon>
        <taxon>Viridiplantae</taxon>
        <taxon>Streptophyta</taxon>
        <taxon>Embryophyta</taxon>
        <taxon>Tracheophyta</taxon>
        <taxon>Spermatophyta</taxon>
        <taxon>Magnoliopsida</taxon>
        <taxon>eudicotyledons</taxon>
        <taxon>Gunneridae</taxon>
        <taxon>Pentapetalae</taxon>
        <taxon>rosids</taxon>
        <taxon>fabids</taxon>
        <taxon>Rosales</taxon>
        <taxon>Rhamnaceae</taxon>
        <taxon>Paliureae</taxon>
        <taxon>Ziziphus</taxon>
    </lineage>
</organism>
<protein>
    <recommendedName>
        <fullName evidence="1">Rhodanese domain-containing protein</fullName>
    </recommendedName>
</protein>
<dbReference type="Gene3D" id="3.40.30.10">
    <property type="entry name" value="Glutaredoxin"/>
    <property type="match status" value="2"/>
</dbReference>
<name>A0A978U840_ZIZJJ</name>
<comment type="caution">
    <text evidence="2">The sequence shown here is derived from an EMBL/GenBank/DDBJ whole genome shotgun (WGS) entry which is preliminary data.</text>
</comment>
<dbReference type="PANTHER" id="PTHR45694:SF13">
    <property type="entry name" value="GLUTAREDOXIN-C1"/>
    <property type="match status" value="1"/>
</dbReference>
<dbReference type="Pfam" id="PF00462">
    <property type="entry name" value="Glutaredoxin"/>
    <property type="match status" value="2"/>
</dbReference>
<dbReference type="InterPro" id="IPR002109">
    <property type="entry name" value="Glutaredoxin"/>
</dbReference>
<dbReference type="GO" id="GO:0015038">
    <property type="term" value="F:glutathione disulfide oxidoreductase activity"/>
    <property type="evidence" value="ECO:0007669"/>
    <property type="project" value="TreeGrafter"/>
</dbReference>
<dbReference type="InterPro" id="IPR017937">
    <property type="entry name" value="Thioredoxin_CS"/>
</dbReference>
<sequence length="215" mass="23781">MGSFLSSSKKSQEELEMALDKAKQIVNSNPVVVFSKTYCGYCKRVKQLLTQLGASYKVIELDEESKTHNVLGLLAFLSLILPDDKIVYISIVLDTKFAFDFLNIIYNSVETFILWASKFTKEVKLGCLIKFKALSQLYSLPVTELKKKIVFLLKGDGSEIQSELAKWTGQRTVPNVFIGGKHIGGCDSVLEKHQAGLLVPLLTDAGAITNNSAQL</sequence>
<dbReference type="GO" id="GO:0005737">
    <property type="term" value="C:cytoplasm"/>
    <property type="evidence" value="ECO:0007669"/>
    <property type="project" value="TreeGrafter"/>
</dbReference>
<dbReference type="EMBL" id="JAEACU010000005">
    <property type="protein sequence ID" value="KAH7528442.1"/>
    <property type="molecule type" value="Genomic_DNA"/>
</dbReference>
<dbReference type="InterPro" id="IPR036249">
    <property type="entry name" value="Thioredoxin-like_sf"/>
</dbReference>
<dbReference type="GO" id="GO:0034599">
    <property type="term" value="P:cellular response to oxidative stress"/>
    <property type="evidence" value="ECO:0007669"/>
    <property type="project" value="TreeGrafter"/>
</dbReference>
<proteinExistence type="predicted"/>
<dbReference type="AlphaFoldDB" id="A0A978U840"/>
<evidence type="ECO:0000313" key="3">
    <source>
        <dbReference type="EMBL" id="KAH7528442.1"/>
    </source>
</evidence>